<name>A0A382AEB8_9ZZZZ</name>
<accession>A0A382AEB8</accession>
<proteinExistence type="predicted"/>
<gene>
    <name evidence="1" type="ORF">METZ01_LOCUS152732</name>
</gene>
<dbReference type="EMBL" id="UINC01025034">
    <property type="protein sequence ID" value="SVA99878.1"/>
    <property type="molecule type" value="Genomic_DNA"/>
</dbReference>
<reference evidence="1" key="1">
    <citation type="submission" date="2018-05" db="EMBL/GenBank/DDBJ databases">
        <authorList>
            <person name="Lanie J.A."/>
            <person name="Ng W.-L."/>
            <person name="Kazmierczak K.M."/>
            <person name="Andrzejewski T.M."/>
            <person name="Davidsen T.M."/>
            <person name="Wayne K.J."/>
            <person name="Tettelin H."/>
            <person name="Glass J.I."/>
            <person name="Rusch D."/>
            <person name="Podicherti R."/>
            <person name="Tsui H.-C.T."/>
            <person name="Winkler M.E."/>
        </authorList>
    </citation>
    <scope>NUCLEOTIDE SEQUENCE</scope>
</reference>
<organism evidence="1">
    <name type="scientific">marine metagenome</name>
    <dbReference type="NCBI Taxonomy" id="408172"/>
    <lineage>
        <taxon>unclassified sequences</taxon>
        <taxon>metagenomes</taxon>
        <taxon>ecological metagenomes</taxon>
    </lineage>
</organism>
<evidence type="ECO:0000313" key="1">
    <source>
        <dbReference type="EMBL" id="SVA99878.1"/>
    </source>
</evidence>
<protein>
    <submittedName>
        <fullName evidence="1">Uncharacterized protein</fullName>
    </submittedName>
</protein>
<feature type="non-terminal residue" evidence="1">
    <location>
        <position position="39"/>
    </location>
</feature>
<sequence length="39" mass="4285">MKNTIIILLALIFSPQILFGAELPSDMVRIQAGCFMMGT</sequence>
<dbReference type="AlphaFoldDB" id="A0A382AEB8"/>